<dbReference type="PROSITE" id="PS50075">
    <property type="entry name" value="CARRIER"/>
    <property type="match status" value="2"/>
</dbReference>
<dbReference type="Gene3D" id="3.30.300.30">
    <property type="match status" value="2"/>
</dbReference>
<evidence type="ECO:0000256" key="4">
    <source>
        <dbReference type="ARBA" id="ARBA00022553"/>
    </source>
</evidence>
<protein>
    <recommendedName>
        <fullName evidence="6">Carrier domain-containing protein</fullName>
    </recommendedName>
</protein>
<dbReference type="Pfam" id="PF00668">
    <property type="entry name" value="Condensation"/>
    <property type="match status" value="1"/>
</dbReference>
<keyword evidence="3" id="KW-0596">Phosphopantetheine</keyword>
<dbReference type="GO" id="GO:0005737">
    <property type="term" value="C:cytoplasm"/>
    <property type="evidence" value="ECO:0007669"/>
    <property type="project" value="TreeGrafter"/>
</dbReference>
<evidence type="ECO:0000259" key="6">
    <source>
        <dbReference type="PROSITE" id="PS50075"/>
    </source>
</evidence>
<dbReference type="Gene3D" id="3.40.50.1820">
    <property type="entry name" value="alpha/beta hydrolase"/>
    <property type="match status" value="1"/>
</dbReference>
<dbReference type="InterPro" id="IPR006162">
    <property type="entry name" value="Ppantetheine_attach_site"/>
</dbReference>
<dbReference type="GO" id="GO:0031177">
    <property type="term" value="F:phosphopantetheine binding"/>
    <property type="evidence" value="ECO:0007669"/>
    <property type="project" value="InterPro"/>
</dbReference>
<keyword evidence="4" id="KW-0597">Phosphoprotein</keyword>
<dbReference type="Gene3D" id="3.30.559.30">
    <property type="entry name" value="Nonribosomal peptide synthetase, condensation domain"/>
    <property type="match status" value="1"/>
</dbReference>
<dbReference type="PROSITE" id="PS00012">
    <property type="entry name" value="PHOSPHOPANTETHEINE"/>
    <property type="match status" value="1"/>
</dbReference>
<dbReference type="SUPFAM" id="SSF52777">
    <property type="entry name" value="CoA-dependent acyltransferases"/>
    <property type="match status" value="2"/>
</dbReference>
<dbReference type="InterPro" id="IPR010071">
    <property type="entry name" value="AA_adenyl_dom"/>
</dbReference>
<dbReference type="GO" id="GO:0003824">
    <property type="term" value="F:catalytic activity"/>
    <property type="evidence" value="ECO:0007669"/>
    <property type="project" value="InterPro"/>
</dbReference>
<comment type="similarity">
    <text evidence="2">Belongs to the ATP-dependent AMP-binding enzyme family.</text>
</comment>
<dbReference type="InterPro" id="IPR045851">
    <property type="entry name" value="AMP-bd_C_sf"/>
</dbReference>
<gene>
    <name evidence="7" type="ORF">CEK71_18350</name>
</gene>
<dbReference type="GO" id="GO:0043041">
    <property type="term" value="P:amino acid activation for nonribosomal peptide biosynthetic process"/>
    <property type="evidence" value="ECO:0007669"/>
    <property type="project" value="TreeGrafter"/>
</dbReference>
<dbReference type="EMBL" id="CP022129">
    <property type="protein sequence ID" value="ASF47870.1"/>
    <property type="molecule type" value="Genomic_DNA"/>
</dbReference>
<name>A0A1Z4C2Z9_9GAMM</name>
<dbReference type="Gene3D" id="3.30.559.10">
    <property type="entry name" value="Chloramphenicol acetyltransferase-like domain"/>
    <property type="match status" value="1"/>
</dbReference>
<dbReference type="Proteomes" id="UP000197019">
    <property type="component" value="Chromosome"/>
</dbReference>
<dbReference type="PANTHER" id="PTHR45527">
    <property type="entry name" value="NONRIBOSOMAL PEPTIDE SYNTHETASE"/>
    <property type="match status" value="1"/>
</dbReference>
<dbReference type="InterPro" id="IPR023213">
    <property type="entry name" value="CAT-like_dom_sf"/>
</dbReference>
<dbReference type="PROSITE" id="PS00455">
    <property type="entry name" value="AMP_BINDING"/>
    <property type="match status" value="1"/>
</dbReference>
<dbReference type="InterPro" id="IPR000873">
    <property type="entry name" value="AMP-dep_synth/lig_dom"/>
</dbReference>
<keyword evidence="8" id="KW-1185">Reference proteome</keyword>
<feature type="domain" description="Carrier" evidence="6">
    <location>
        <begin position="1302"/>
        <end position="1377"/>
    </location>
</feature>
<dbReference type="InterPro" id="IPR009081">
    <property type="entry name" value="PP-bd_ACP"/>
</dbReference>
<dbReference type="InterPro" id="IPR025110">
    <property type="entry name" value="AMP-bd_C"/>
</dbReference>
<dbReference type="FunFam" id="3.30.300.30:FF:000010">
    <property type="entry name" value="Enterobactin synthetase component F"/>
    <property type="match status" value="2"/>
</dbReference>
<proteinExistence type="inferred from homology"/>
<evidence type="ECO:0000256" key="1">
    <source>
        <dbReference type="ARBA" id="ARBA00001957"/>
    </source>
</evidence>
<evidence type="ECO:0000256" key="3">
    <source>
        <dbReference type="ARBA" id="ARBA00022450"/>
    </source>
</evidence>
<accession>A0A1Z4C2Z9</accession>
<dbReference type="SUPFAM" id="SSF47336">
    <property type="entry name" value="ACP-like"/>
    <property type="match status" value="2"/>
</dbReference>
<dbReference type="InterPro" id="IPR020845">
    <property type="entry name" value="AMP-binding_CS"/>
</dbReference>
<dbReference type="FunFam" id="3.40.50.12780:FF:000012">
    <property type="entry name" value="Non-ribosomal peptide synthetase"/>
    <property type="match status" value="1"/>
</dbReference>
<sequence>MIFLLDKGLGMKSGINLGARASCPQEAGKMPALQERNGFIAKLWHENRMIRPRQDSHQQPVPLGVAGEIHIGGIQVARGYLNRPALTAERFITDPFRKDGSGRLYKTGDLGRWLPNGSIEYLGRNDFQVKIRGLRIELGEIEARLCLCPGIREAVVIAREDVPGDKRLVAYLIPETGHTPDPGELRRQLAGQLADYMLPAAFVTLEQFPLSTNGKLDRKALPAPDGKHLRTNRPYTPPRTHDEEVLAAIWAQILGLEQVGIDDGFFDLGGDSLRTIQVLNLAKQRGLTFSLAELYQHNSIRALLANVRGDTVSHAPVIAPFALLTAADRQLLPAHVEDAYPLTALQAGMVYHSGMDSKAYHLVDSIVLQCPWNSEVFNQVIRQVCARHPVLRTAIVIGQFSEPLQWVFAEGQTAIPVGFDDWSGFPDTYQQHLLDAWLAIEKQQVFTLSQAPLARIHIHKLSATTFHFALTEHHVILDGWSVVSLLNEIFTCYLAALKAEPLAITAPANVLRDLVVCERQALQAAATRQYWQRQVAAMPDGELPVCVQASPPPEAVKLTVRLTPALAQGLQALARSLSVPLKTVLLTAHLKVLAMLYGKQQVTTGLVCSIRAEVADADRALGVFLNTLPLVTGLKPSSWRELAVQVFTAERELLQHRFYPLAEIQRTHQRPLFGTMFHYLHYHVAKDLAQSEDLQVLAWDDFAPTLTPLLVAFQQDIVGQQLSLSLFADQNRFTAAQAGQIAGYFLNILTDMADNPWSSHTRQSFLSPEEQHNLLTLAKGTAINDPQSACLPLLFEQQAAQRPDDVAVSCAGQTLRYGELNRRANRLAHRLLSLGVRPEDRVAVYAGRSVAMVVSLLAILKAGGAYLPLDPSLPAQRLAYLLQDSQAVLVLAQAELLSGLPTTTTLVPLLALDAAGRVGGLADYPAHNPALPLTGGHLAYIMYTSGSTGQPKGVMVNHGNVVNLINMTDYAPITPQDCVAHCANPAFDASTWEIWAALLNGARLAIIAQDVVLQAPDFNNTLINEGVTALWLTAGLFHQYLDVLTPAFARLSYLLVGGDVVDPQAVSRLLASGTGPAHLINGYGPTETTTFASTYQITAATAGTPIPIGRPIANCHIVILDANLHPVPQGVTGELYIGGAGVARAYLNRPDLTAERFIADPYSRTPHARLYKTGDLGRWLPDGNIAYSGRDDRQVKIRGFRVELDEIAAQLSQLPNVQAAVVSVREDSVGDKRLVAYIIPESGYGLNSADLRQQLAAQLADYMLPSAFVVLDAFPLTANGKLDRQALPPPDVAEQLQHRYAEPRTPTEQTLAAMWAQLLNVQRVGINDSFIELGGHSLIATQLMSRVGLAFAINLPLKTLFEANTVAQLAEQVDLAVWLNSQTRLPNAASDVEYEDIEL</sequence>
<organism evidence="7 8">
    <name type="scientific">Methylovulum psychrotolerans</name>
    <dbReference type="NCBI Taxonomy" id="1704499"/>
    <lineage>
        <taxon>Bacteria</taxon>
        <taxon>Pseudomonadati</taxon>
        <taxon>Pseudomonadota</taxon>
        <taxon>Gammaproteobacteria</taxon>
        <taxon>Methylococcales</taxon>
        <taxon>Methylococcaceae</taxon>
        <taxon>Methylovulum</taxon>
    </lineage>
</organism>
<feature type="domain" description="Carrier" evidence="6">
    <location>
        <begin position="237"/>
        <end position="311"/>
    </location>
</feature>
<dbReference type="FunFam" id="1.10.1200.10:FF:000005">
    <property type="entry name" value="Nonribosomal peptide synthetase 1"/>
    <property type="match status" value="2"/>
</dbReference>
<dbReference type="SUPFAM" id="SSF56801">
    <property type="entry name" value="Acetyl-CoA synthetase-like"/>
    <property type="match status" value="2"/>
</dbReference>
<feature type="region of interest" description="Disordered" evidence="5">
    <location>
        <begin position="216"/>
        <end position="238"/>
    </location>
</feature>
<dbReference type="InterPro" id="IPR036736">
    <property type="entry name" value="ACP-like_sf"/>
</dbReference>
<evidence type="ECO:0000256" key="5">
    <source>
        <dbReference type="SAM" id="MobiDB-lite"/>
    </source>
</evidence>
<dbReference type="FunFam" id="3.40.50.980:FF:000001">
    <property type="entry name" value="Non-ribosomal peptide synthetase"/>
    <property type="match status" value="1"/>
</dbReference>
<dbReference type="Pfam" id="PF13193">
    <property type="entry name" value="AMP-binding_C"/>
    <property type="match status" value="2"/>
</dbReference>
<comment type="cofactor">
    <cofactor evidence="1">
        <name>pantetheine 4'-phosphate</name>
        <dbReference type="ChEBI" id="CHEBI:47942"/>
    </cofactor>
</comment>
<feature type="compositionally biased region" description="Basic and acidic residues" evidence="5">
    <location>
        <begin position="216"/>
        <end position="228"/>
    </location>
</feature>
<dbReference type="CDD" id="cd12117">
    <property type="entry name" value="A_NRPS_Srf_like"/>
    <property type="match status" value="1"/>
</dbReference>
<dbReference type="Pfam" id="PF00550">
    <property type="entry name" value="PP-binding"/>
    <property type="match status" value="2"/>
</dbReference>
<evidence type="ECO:0000256" key="2">
    <source>
        <dbReference type="ARBA" id="ARBA00006432"/>
    </source>
</evidence>
<dbReference type="InterPro" id="IPR029058">
    <property type="entry name" value="AB_hydrolase_fold"/>
</dbReference>
<dbReference type="PANTHER" id="PTHR45527:SF1">
    <property type="entry name" value="FATTY ACID SYNTHASE"/>
    <property type="match status" value="1"/>
</dbReference>
<dbReference type="SMART" id="SM00823">
    <property type="entry name" value="PKS_PP"/>
    <property type="match status" value="2"/>
</dbReference>
<dbReference type="NCBIfam" id="TIGR01733">
    <property type="entry name" value="AA-adenyl-dom"/>
    <property type="match status" value="1"/>
</dbReference>
<dbReference type="InterPro" id="IPR020806">
    <property type="entry name" value="PKS_PP-bd"/>
</dbReference>
<dbReference type="Pfam" id="PF00501">
    <property type="entry name" value="AMP-binding"/>
    <property type="match status" value="1"/>
</dbReference>
<dbReference type="Gene3D" id="1.10.1200.10">
    <property type="entry name" value="ACP-like"/>
    <property type="match status" value="1"/>
</dbReference>
<reference evidence="7 8" key="1">
    <citation type="submission" date="2017-06" db="EMBL/GenBank/DDBJ databases">
        <title>Genome Sequencing of the methanotroph Methylovulum psychrotolerants str. HV10-M2 isolated from a high-altitude environment.</title>
        <authorList>
            <person name="Mateos-Rivera A."/>
        </authorList>
    </citation>
    <scope>NUCLEOTIDE SEQUENCE [LARGE SCALE GENOMIC DNA]</scope>
    <source>
        <strain evidence="7 8">HV10_M2</strain>
    </source>
</reference>
<dbReference type="FunFam" id="2.30.38.10:FF:000001">
    <property type="entry name" value="Non-ribosomal peptide synthetase PvdI"/>
    <property type="match status" value="1"/>
</dbReference>
<dbReference type="GO" id="GO:0044550">
    <property type="term" value="P:secondary metabolite biosynthetic process"/>
    <property type="evidence" value="ECO:0007669"/>
    <property type="project" value="UniProtKB-ARBA"/>
</dbReference>
<dbReference type="InterPro" id="IPR001242">
    <property type="entry name" value="Condensation_dom"/>
</dbReference>
<dbReference type="KEGG" id="mpsy:CEK71_18350"/>
<dbReference type="Gene3D" id="3.40.50.980">
    <property type="match status" value="2"/>
</dbReference>
<dbReference type="Gene3D" id="2.30.38.10">
    <property type="entry name" value="Luciferase, Domain 3"/>
    <property type="match status" value="2"/>
</dbReference>
<evidence type="ECO:0000313" key="8">
    <source>
        <dbReference type="Proteomes" id="UP000197019"/>
    </source>
</evidence>
<evidence type="ECO:0000313" key="7">
    <source>
        <dbReference type="EMBL" id="ASF47870.1"/>
    </source>
</evidence>